<sequence>MEHIKKRQVKAYILYESLLATVILIFIVTLFMSAISRQQREIARMRHRQEAMAVALMAVQTKQDQLQVNGCRIHIFKNQKGLSISENHQEIFRIKRK</sequence>
<dbReference type="Pfam" id="PF11773">
    <property type="entry name" value="ComGE"/>
    <property type="match status" value="1"/>
</dbReference>
<evidence type="ECO:0000313" key="2">
    <source>
        <dbReference type="EMBL" id="VTT41480.1"/>
    </source>
</evidence>
<dbReference type="NCBIfam" id="NF041013">
    <property type="entry name" value="T4P_ComGE"/>
    <property type="match status" value="1"/>
</dbReference>
<evidence type="ECO:0000313" key="3">
    <source>
        <dbReference type="Proteomes" id="UP000306241"/>
    </source>
</evidence>
<gene>
    <name evidence="2" type="ORF">NCTC10924_00158</name>
</gene>
<dbReference type="RefSeq" id="WP_039984736.1">
    <property type="nucleotide sequence ID" value="NZ_CP070237.1"/>
</dbReference>
<dbReference type="InterPro" id="IPR053468">
    <property type="entry name" value="ComGE-like"/>
</dbReference>
<dbReference type="InterPro" id="IPR021749">
    <property type="entry name" value="ComGE"/>
</dbReference>
<dbReference type="Proteomes" id="UP000306241">
    <property type="component" value="Chromosome"/>
</dbReference>
<dbReference type="EMBL" id="LR594052">
    <property type="protein sequence ID" value="VTT41480.1"/>
    <property type="molecule type" value="Genomic_DNA"/>
</dbReference>
<organism evidence="2 3">
    <name type="scientific">Streptococcus porcinus</name>
    <dbReference type="NCBI Taxonomy" id="1340"/>
    <lineage>
        <taxon>Bacteria</taxon>
        <taxon>Bacillati</taxon>
        <taxon>Bacillota</taxon>
        <taxon>Bacilli</taxon>
        <taxon>Lactobacillales</taxon>
        <taxon>Streptococcaceae</taxon>
        <taxon>Streptococcus</taxon>
    </lineage>
</organism>
<dbReference type="AlphaFoldDB" id="A0A4V0GXX0"/>
<feature type="transmembrane region" description="Helical" evidence="1">
    <location>
        <begin position="12"/>
        <end position="35"/>
    </location>
</feature>
<accession>A0A4V0GXX0</accession>
<protein>
    <submittedName>
        <fullName evidence="2">Exported protein</fullName>
    </submittedName>
</protein>
<evidence type="ECO:0000256" key="1">
    <source>
        <dbReference type="SAM" id="Phobius"/>
    </source>
</evidence>
<keyword evidence="1" id="KW-0472">Membrane</keyword>
<name>A0A4V0GXX0_STRPO</name>
<proteinExistence type="predicted"/>
<reference evidence="2 3" key="1">
    <citation type="submission" date="2019-05" db="EMBL/GenBank/DDBJ databases">
        <authorList>
            <consortium name="Pathogen Informatics"/>
        </authorList>
    </citation>
    <scope>NUCLEOTIDE SEQUENCE [LARGE SCALE GENOMIC DNA]</scope>
    <source>
        <strain evidence="2 3">NCTC10924</strain>
    </source>
</reference>
<keyword evidence="1" id="KW-0812">Transmembrane</keyword>
<keyword evidence="1" id="KW-1133">Transmembrane helix</keyword>